<reference evidence="2" key="1">
    <citation type="submission" date="2022-11" db="UniProtKB">
        <authorList>
            <consortium name="WormBaseParasite"/>
        </authorList>
    </citation>
    <scope>IDENTIFICATION</scope>
</reference>
<name>A0A914ZKZ4_PARUN</name>
<organism evidence="1 2">
    <name type="scientific">Parascaris univalens</name>
    <name type="common">Nematode worm</name>
    <dbReference type="NCBI Taxonomy" id="6257"/>
    <lineage>
        <taxon>Eukaryota</taxon>
        <taxon>Metazoa</taxon>
        <taxon>Ecdysozoa</taxon>
        <taxon>Nematoda</taxon>
        <taxon>Chromadorea</taxon>
        <taxon>Rhabditida</taxon>
        <taxon>Spirurina</taxon>
        <taxon>Ascaridomorpha</taxon>
        <taxon>Ascaridoidea</taxon>
        <taxon>Ascarididae</taxon>
        <taxon>Parascaris</taxon>
    </lineage>
</organism>
<accession>A0A914ZKZ4</accession>
<proteinExistence type="predicted"/>
<dbReference type="Proteomes" id="UP000887569">
    <property type="component" value="Unplaced"/>
</dbReference>
<keyword evidence="1" id="KW-1185">Reference proteome</keyword>
<evidence type="ECO:0000313" key="2">
    <source>
        <dbReference type="WBParaSite" id="PgB05_g160_t04"/>
    </source>
</evidence>
<dbReference type="AlphaFoldDB" id="A0A914ZKZ4"/>
<evidence type="ECO:0000313" key="1">
    <source>
        <dbReference type="Proteomes" id="UP000887569"/>
    </source>
</evidence>
<protein>
    <submittedName>
        <fullName evidence="2">Uncharacterized protein</fullName>
    </submittedName>
</protein>
<dbReference type="WBParaSite" id="PgB05_g160_t04">
    <property type="protein sequence ID" value="PgB05_g160_t04"/>
    <property type="gene ID" value="PgB05_g160"/>
</dbReference>
<sequence>MLQVLFDIKGSDVERNAALHKFALPGAVAHNRGEKLNTTGTQQINSNITVMRHKIIEKLSLNK</sequence>